<name>X6LHR6_RETFI</name>
<reference evidence="2 3" key="1">
    <citation type="journal article" date="2013" name="Curr. Biol.">
        <title>The Genome of the Foraminiferan Reticulomyxa filosa.</title>
        <authorList>
            <person name="Glockner G."/>
            <person name="Hulsmann N."/>
            <person name="Schleicher M."/>
            <person name="Noegel A.A."/>
            <person name="Eichinger L."/>
            <person name="Gallinger C."/>
            <person name="Pawlowski J."/>
            <person name="Sierra R."/>
            <person name="Euteneuer U."/>
            <person name="Pillet L."/>
            <person name="Moustafa A."/>
            <person name="Platzer M."/>
            <person name="Groth M."/>
            <person name="Szafranski K."/>
            <person name="Schliwa M."/>
        </authorList>
    </citation>
    <scope>NUCLEOTIDE SEQUENCE [LARGE SCALE GENOMIC DNA]</scope>
</reference>
<dbReference type="InterPro" id="IPR036322">
    <property type="entry name" value="WD40_repeat_dom_sf"/>
</dbReference>
<feature type="repeat" description="WD" evidence="1">
    <location>
        <begin position="58"/>
        <end position="84"/>
    </location>
</feature>
<dbReference type="InterPro" id="IPR015943">
    <property type="entry name" value="WD40/YVTN_repeat-like_dom_sf"/>
</dbReference>
<keyword evidence="3" id="KW-1185">Reference proteome</keyword>
<evidence type="ECO:0000313" key="2">
    <source>
        <dbReference type="EMBL" id="ETO01164.1"/>
    </source>
</evidence>
<accession>X6LHR6</accession>
<keyword evidence="1" id="KW-0853">WD repeat</keyword>
<evidence type="ECO:0000313" key="3">
    <source>
        <dbReference type="Proteomes" id="UP000023152"/>
    </source>
</evidence>
<proteinExistence type="predicted"/>
<dbReference type="PROSITE" id="PS50082">
    <property type="entry name" value="WD_REPEATS_2"/>
    <property type="match status" value="1"/>
</dbReference>
<dbReference type="Gene3D" id="2.130.10.10">
    <property type="entry name" value="YVTN repeat-like/Quinoprotein amine dehydrogenase"/>
    <property type="match status" value="1"/>
</dbReference>
<dbReference type="Proteomes" id="UP000023152">
    <property type="component" value="Unassembled WGS sequence"/>
</dbReference>
<gene>
    <name evidence="2" type="ORF">RFI_36276</name>
</gene>
<sequence length="116" mass="13516">MVDICILDQMTEQLDYGMLKHPNHYISSMDMEMVSIVWIFHHYTIVTRMKVVLVIGGNGYTICSGSWDETIRIWDIETTKQFIVFNGNNNYVNSVKYESNELINAILYGLLNIHHL</sequence>
<dbReference type="EMBL" id="ASPP01039032">
    <property type="protein sequence ID" value="ETO01164.1"/>
    <property type="molecule type" value="Genomic_DNA"/>
</dbReference>
<dbReference type="InterPro" id="IPR001680">
    <property type="entry name" value="WD40_rpt"/>
</dbReference>
<dbReference type="AlphaFoldDB" id="X6LHR6"/>
<organism evidence="2 3">
    <name type="scientific">Reticulomyxa filosa</name>
    <dbReference type="NCBI Taxonomy" id="46433"/>
    <lineage>
        <taxon>Eukaryota</taxon>
        <taxon>Sar</taxon>
        <taxon>Rhizaria</taxon>
        <taxon>Retaria</taxon>
        <taxon>Foraminifera</taxon>
        <taxon>Monothalamids</taxon>
        <taxon>Reticulomyxidae</taxon>
        <taxon>Reticulomyxa</taxon>
    </lineage>
</organism>
<dbReference type="SUPFAM" id="SSF50978">
    <property type="entry name" value="WD40 repeat-like"/>
    <property type="match status" value="1"/>
</dbReference>
<protein>
    <submittedName>
        <fullName evidence="2">Uncharacterized protein</fullName>
    </submittedName>
</protein>
<evidence type="ECO:0000256" key="1">
    <source>
        <dbReference type="PROSITE-ProRule" id="PRU00221"/>
    </source>
</evidence>
<comment type="caution">
    <text evidence="2">The sequence shown here is derived from an EMBL/GenBank/DDBJ whole genome shotgun (WGS) entry which is preliminary data.</text>
</comment>